<dbReference type="Pfam" id="PF20434">
    <property type="entry name" value="BD-FAE"/>
    <property type="match status" value="1"/>
</dbReference>
<accession>W2C585</accession>
<name>W2C585_9BACT</name>
<keyword evidence="3" id="KW-0858">Xylan degradation</keyword>
<proteinExistence type="predicted"/>
<dbReference type="EMBL" id="AYUF01000362">
    <property type="protein sequence ID" value="ETK02394.1"/>
    <property type="molecule type" value="Genomic_DNA"/>
</dbReference>
<keyword evidence="1 3" id="KW-0378">Hydrolase</keyword>
<dbReference type="PATRIC" id="fig|1411148.3.peg.622"/>
<dbReference type="GO" id="GO:0045493">
    <property type="term" value="P:xylan catabolic process"/>
    <property type="evidence" value="ECO:0007669"/>
    <property type="project" value="UniProtKB-KW"/>
</dbReference>
<evidence type="ECO:0000259" key="2">
    <source>
        <dbReference type="Pfam" id="PF20434"/>
    </source>
</evidence>
<dbReference type="PANTHER" id="PTHR48081">
    <property type="entry name" value="AB HYDROLASE SUPERFAMILY PROTEIN C4A8.06C"/>
    <property type="match status" value="1"/>
</dbReference>
<gene>
    <name evidence="3" type="ORF">N425_04515</name>
</gene>
<dbReference type="InterPro" id="IPR050300">
    <property type="entry name" value="GDXG_lipolytic_enzyme"/>
</dbReference>
<keyword evidence="3" id="KW-0326">Glycosidase</keyword>
<keyword evidence="3" id="KW-0624">Polysaccharide degradation</keyword>
<organism evidence="3 4">
    <name type="scientific">Tannerella sp. oral taxon BU063 isolate Cell 2</name>
    <dbReference type="NCBI Taxonomy" id="1411148"/>
    <lineage>
        <taxon>Bacteria</taxon>
        <taxon>Pseudomonadati</taxon>
        <taxon>Bacteroidota</taxon>
        <taxon>Bacteroidia</taxon>
        <taxon>Bacteroidales</taxon>
        <taxon>Tannerellaceae</taxon>
        <taxon>Tannerella</taxon>
    </lineage>
</organism>
<comment type="caution">
    <text evidence="3">The sequence shown here is derived from an EMBL/GenBank/DDBJ whole genome shotgun (WGS) entry which is preliminary data.</text>
</comment>
<dbReference type="PANTHER" id="PTHR48081:SF6">
    <property type="entry name" value="PEPTIDASE S9 PROLYL OLIGOPEPTIDASE CATALYTIC DOMAIN-CONTAINING PROTEIN"/>
    <property type="match status" value="1"/>
</dbReference>
<dbReference type="AlphaFoldDB" id="W2C585"/>
<keyword evidence="3" id="KW-0119">Carbohydrate metabolism</keyword>
<dbReference type="Gene3D" id="3.40.50.1820">
    <property type="entry name" value="alpha/beta hydrolase"/>
    <property type="match status" value="1"/>
</dbReference>
<evidence type="ECO:0000313" key="3">
    <source>
        <dbReference type="EMBL" id="ETK02394.1"/>
    </source>
</evidence>
<feature type="domain" description="BD-FAE-like" evidence="2">
    <location>
        <begin position="67"/>
        <end position="175"/>
    </location>
</feature>
<evidence type="ECO:0000313" key="4">
    <source>
        <dbReference type="Proteomes" id="UP000018837"/>
    </source>
</evidence>
<sequence>MKHFILLCVCVGYMQTAAAQDKPIKLFPEGVPGGADTVAEKRNTDGNRVAGGNVLRITNVSQPTITIYQPPQEFAAGSAVIVCPGGGYDLLAYDLEGDEACLWLNDLGITAVLLKYRVPQREGRPPYEAPLEDLQRAISYVRAHRASLNIDPERIGVLGFSTGGHLAALAATQFDRRTYPLRAVDKASCRPNFCLLVYPSHLGARATDSCLQTAPELRVTKRTPPTMIVQTEDDKSFIDGSLSYYRALKSVGVRAWLFLYSRGGHGYGLRDTGAMVNSWPDRAEDWFREIGVITADTDD</sequence>
<evidence type="ECO:0000256" key="1">
    <source>
        <dbReference type="ARBA" id="ARBA00022801"/>
    </source>
</evidence>
<protein>
    <submittedName>
        <fullName evidence="3">Xylanase</fullName>
    </submittedName>
</protein>
<dbReference type="InterPro" id="IPR029058">
    <property type="entry name" value="AB_hydrolase_fold"/>
</dbReference>
<reference evidence="3 4" key="1">
    <citation type="submission" date="2013-11" db="EMBL/GenBank/DDBJ databases">
        <title>Single cell genomics of uncultured Tannerella BU063 (oral taxon 286).</title>
        <authorList>
            <person name="Beall C.J."/>
            <person name="Campbell A.G."/>
            <person name="Griffen A.L."/>
            <person name="Podar M."/>
            <person name="Leys E.J."/>
        </authorList>
    </citation>
    <scope>NUCLEOTIDE SEQUENCE [LARGE SCALE GENOMIC DNA]</scope>
    <source>
        <strain evidence="3">Cell 2</strain>
    </source>
</reference>
<dbReference type="Proteomes" id="UP000018837">
    <property type="component" value="Unassembled WGS sequence"/>
</dbReference>
<dbReference type="SUPFAM" id="SSF53474">
    <property type="entry name" value="alpha/beta-Hydrolases"/>
    <property type="match status" value="1"/>
</dbReference>
<dbReference type="GO" id="GO:0016798">
    <property type="term" value="F:hydrolase activity, acting on glycosyl bonds"/>
    <property type="evidence" value="ECO:0007669"/>
    <property type="project" value="UniProtKB-KW"/>
</dbReference>
<dbReference type="InterPro" id="IPR049492">
    <property type="entry name" value="BD-FAE-like_dom"/>
</dbReference>